<protein>
    <recommendedName>
        <fullName evidence="4">Secreted protein</fullName>
    </recommendedName>
</protein>
<sequence>MWTSLLRFILLAPVVLGTTLASPLAGAPSYDTNIIFPRHDAGDDDGGSFSLVTPPGLPTLSSLNLTMSDLEAPEVTNTTAVATDTNSPKSQDLPDCQTKDLAFRTAIDKCMMYLQKLPKHQSCVTGHTFSRMCSVNQMDKEGKVIKVHQIWGYTKHDDRQQSYCSDVLKTVEQIVSYCGGASKEGSSYLAGRNEVNGNGDFVVVVDSAVPGDD</sequence>
<dbReference type="AlphaFoldDB" id="A0AAD5RSC0"/>
<keyword evidence="1" id="KW-0732">Signal</keyword>
<dbReference type="EMBL" id="JAKWBI020000126">
    <property type="protein sequence ID" value="KAJ2902040.1"/>
    <property type="molecule type" value="Genomic_DNA"/>
</dbReference>
<comment type="caution">
    <text evidence="2">The sequence shown here is derived from an EMBL/GenBank/DDBJ whole genome shotgun (WGS) entry which is preliminary data.</text>
</comment>
<dbReference type="Proteomes" id="UP001201980">
    <property type="component" value="Unassembled WGS sequence"/>
</dbReference>
<gene>
    <name evidence="2" type="ORF">MKZ38_001076</name>
</gene>
<proteinExistence type="predicted"/>
<keyword evidence="3" id="KW-1185">Reference proteome</keyword>
<evidence type="ECO:0000256" key="1">
    <source>
        <dbReference type="SAM" id="SignalP"/>
    </source>
</evidence>
<evidence type="ECO:0000313" key="3">
    <source>
        <dbReference type="Proteomes" id="UP001201980"/>
    </source>
</evidence>
<organism evidence="2 3">
    <name type="scientific">Zalerion maritima</name>
    <dbReference type="NCBI Taxonomy" id="339359"/>
    <lineage>
        <taxon>Eukaryota</taxon>
        <taxon>Fungi</taxon>
        <taxon>Dikarya</taxon>
        <taxon>Ascomycota</taxon>
        <taxon>Pezizomycotina</taxon>
        <taxon>Sordariomycetes</taxon>
        <taxon>Lulworthiomycetidae</taxon>
        <taxon>Lulworthiales</taxon>
        <taxon>Lulworthiaceae</taxon>
        <taxon>Zalerion</taxon>
    </lineage>
</organism>
<feature type="signal peptide" evidence="1">
    <location>
        <begin position="1"/>
        <end position="21"/>
    </location>
</feature>
<accession>A0AAD5RSC0</accession>
<evidence type="ECO:0000313" key="2">
    <source>
        <dbReference type="EMBL" id="KAJ2902040.1"/>
    </source>
</evidence>
<name>A0AAD5RSC0_9PEZI</name>
<evidence type="ECO:0008006" key="4">
    <source>
        <dbReference type="Google" id="ProtNLM"/>
    </source>
</evidence>
<reference evidence="2" key="1">
    <citation type="submission" date="2022-07" db="EMBL/GenBank/DDBJ databases">
        <title>Draft genome sequence of Zalerion maritima ATCC 34329, a (micro)plastics degrading marine fungus.</title>
        <authorList>
            <person name="Paco A."/>
            <person name="Goncalves M.F.M."/>
            <person name="Rocha-Santos T.A.P."/>
            <person name="Alves A."/>
        </authorList>
    </citation>
    <scope>NUCLEOTIDE SEQUENCE</scope>
    <source>
        <strain evidence="2">ATCC 34329</strain>
    </source>
</reference>
<feature type="chain" id="PRO_5042009741" description="Secreted protein" evidence="1">
    <location>
        <begin position="22"/>
        <end position="213"/>
    </location>
</feature>